<dbReference type="Proteomes" id="UP000198418">
    <property type="component" value="Unassembled WGS sequence"/>
</dbReference>
<dbReference type="Pfam" id="PF02924">
    <property type="entry name" value="HDPD"/>
    <property type="match status" value="1"/>
</dbReference>
<dbReference type="OrthoDB" id="7996345at2"/>
<name>A0A212SEZ5_RHOAC</name>
<evidence type="ECO:0000313" key="2">
    <source>
        <dbReference type="Proteomes" id="UP000198418"/>
    </source>
</evidence>
<gene>
    <name evidence="1" type="ORF">SAMN06265338_1342</name>
</gene>
<accession>A0A212SEZ5</accession>
<dbReference type="EMBL" id="FYDG01000034">
    <property type="protein sequence ID" value="SNB84206.1"/>
    <property type="molecule type" value="Genomic_DNA"/>
</dbReference>
<dbReference type="AlphaFoldDB" id="A0A212SEZ5"/>
<organism evidence="1 2">
    <name type="scientific">Rhodoblastus acidophilus</name>
    <name type="common">Rhodopseudomonas acidophila</name>
    <dbReference type="NCBI Taxonomy" id="1074"/>
    <lineage>
        <taxon>Bacteria</taxon>
        <taxon>Pseudomonadati</taxon>
        <taxon>Pseudomonadota</taxon>
        <taxon>Alphaproteobacteria</taxon>
        <taxon>Hyphomicrobiales</taxon>
        <taxon>Rhodoblastaceae</taxon>
        <taxon>Rhodoblastus</taxon>
    </lineage>
</organism>
<reference evidence="2" key="1">
    <citation type="submission" date="2017-06" db="EMBL/GenBank/DDBJ databases">
        <authorList>
            <person name="Varghese N."/>
            <person name="Submissions S."/>
        </authorList>
    </citation>
    <scope>NUCLEOTIDE SEQUENCE [LARGE SCALE GENOMIC DNA]</scope>
    <source>
        <strain evidence="2">DSM 137</strain>
    </source>
</reference>
<dbReference type="Gene3D" id="2.40.300.10">
    <property type="entry name" value="Head decoration protein D"/>
    <property type="match status" value="1"/>
</dbReference>
<protein>
    <submittedName>
        <fullName evidence="1">Bacteriophage lambda head decoration protein D</fullName>
    </submittedName>
</protein>
<sequence>MTILTENPHAGSFLLAIDDEGNLSRDNIVVASGAGVLQPGAVLGKITASGKFTLRDAAASDGSQTAAAILYDRVDATSADAKAVAVARHAEVRGSALIWKSSDTAAQKTAGLASLANAMIIAR</sequence>
<dbReference type="InterPro" id="IPR004195">
    <property type="entry name" value="Head_decoration_D"/>
</dbReference>
<keyword evidence="2" id="KW-1185">Reference proteome</keyword>
<evidence type="ECO:0000313" key="1">
    <source>
        <dbReference type="EMBL" id="SNB84206.1"/>
    </source>
</evidence>
<proteinExistence type="predicted"/>
<dbReference type="RefSeq" id="WP_088522612.1">
    <property type="nucleotide sequence ID" value="NZ_FYDG01000034.1"/>
</dbReference>